<keyword evidence="4 8" id="KW-1133">Transmembrane helix</keyword>
<evidence type="ECO:0000259" key="9">
    <source>
        <dbReference type="Pfam" id="PF13515"/>
    </source>
</evidence>
<accession>A0A839S1J8</accession>
<evidence type="ECO:0000256" key="8">
    <source>
        <dbReference type="SAM" id="Phobius"/>
    </source>
</evidence>
<protein>
    <submittedName>
        <fullName evidence="10">Uncharacterized membrane protein YgaE (UPF0421/DUF939 family)</fullName>
    </submittedName>
</protein>
<feature type="transmembrane region" description="Helical" evidence="8">
    <location>
        <begin position="121"/>
        <end position="139"/>
    </location>
</feature>
<reference evidence="10 11" key="1">
    <citation type="submission" date="2020-08" db="EMBL/GenBank/DDBJ databases">
        <title>Genomic Encyclopedia of Type Strains, Phase III (KMG-III): the genomes of soil and plant-associated and newly described type strains.</title>
        <authorList>
            <person name="Whitman W."/>
        </authorList>
    </citation>
    <scope>NUCLEOTIDE SEQUENCE [LARGE SCALE GENOMIC DNA]</scope>
    <source>
        <strain evidence="10 11">CECT 8577</strain>
    </source>
</reference>
<feature type="transmembrane region" description="Helical" evidence="8">
    <location>
        <begin position="466"/>
        <end position="486"/>
    </location>
</feature>
<evidence type="ECO:0000256" key="7">
    <source>
        <dbReference type="SAM" id="MobiDB-lite"/>
    </source>
</evidence>
<evidence type="ECO:0000256" key="2">
    <source>
        <dbReference type="ARBA" id="ARBA00022475"/>
    </source>
</evidence>
<evidence type="ECO:0000256" key="6">
    <source>
        <dbReference type="ARBA" id="ARBA00043993"/>
    </source>
</evidence>
<feature type="transmembrane region" description="Helical" evidence="8">
    <location>
        <begin position="370"/>
        <end position="387"/>
    </location>
</feature>
<comment type="similarity">
    <text evidence="6">Belongs to the YccS/YhfK family.</text>
</comment>
<feature type="transmembrane region" description="Helical" evidence="8">
    <location>
        <begin position="145"/>
        <end position="166"/>
    </location>
</feature>
<keyword evidence="2" id="KW-1003">Cell membrane</keyword>
<name>A0A839S1J8_9PSEU</name>
<evidence type="ECO:0000256" key="5">
    <source>
        <dbReference type="ARBA" id="ARBA00023136"/>
    </source>
</evidence>
<feature type="domain" description="Integral membrane bound transporter" evidence="9">
    <location>
        <begin position="380"/>
        <end position="505"/>
    </location>
</feature>
<feature type="transmembrane region" description="Helical" evidence="8">
    <location>
        <begin position="393"/>
        <end position="413"/>
    </location>
</feature>
<organism evidence="10 11">
    <name type="scientific">Prauserella isguenensis</name>
    <dbReference type="NCBI Taxonomy" id="1470180"/>
    <lineage>
        <taxon>Bacteria</taxon>
        <taxon>Bacillati</taxon>
        <taxon>Actinomycetota</taxon>
        <taxon>Actinomycetes</taxon>
        <taxon>Pseudonocardiales</taxon>
        <taxon>Pseudonocardiaceae</taxon>
        <taxon>Prauserella</taxon>
    </lineage>
</organism>
<feature type="transmembrane region" description="Helical" evidence="8">
    <location>
        <begin position="98"/>
        <end position="114"/>
    </location>
</feature>
<comment type="subcellular location">
    <subcellularLocation>
        <location evidence="1">Cell membrane</location>
        <topology evidence="1">Multi-pass membrane protein</topology>
    </subcellularLocation>
</comment>
<dbReference type="EMBL" id="JACHWU010000002">
    <property type="protein sequence ID" value="MBB3050920.1"/>
    <property type="molecule type" value="Genomic_DNA"/>
</dbReference>
<keyword evidence="11" id="KW-1185">Reference proteome</keyword>
<dbReference type="Proteomes" id="UP000550714">
    <property type="component" value="Unassembled WGS sequence"/>
</dbReference>
<dbReference type="Pfam" id="PF13515">
    <property type="entry name" value="FUSC_2"/>
    <property type="match status" value="1"/>
</dbReference>
<feature type="transmembrane region" description="Helical" evidence="8">
    <location>
        <begin position="492"/>
        <end position="511"/>
    </location>
</feature>
<sequence>MIGRALETAVDRLRASDPGWSRSRRALSAVLGIGIAVPVLAALGPPLPVVLIGAVGALMAAFTISDPEPAGQAVSLGLVFVVGSLAVTSASLGQAVPPLDGVVFVLLIFVAVYAQRFGPRGIALGSAPFFLFFFAMFLQTHIEQVPMLLLALAVGLAANAVVRFVLLPRRAGRELLAVRRSFRTRLSASVAAAANHLAAGGTQRTDKPLRRAGDRLHEAVLLIEDTIGDVFDDPKAAALLRRRALEVELAAQWLAITTRKACADQLDDAVRGDLVARLHRFRSLIERDPRDLPVISDTAEFSELLVSGSRLGDRAEPGDEVRRAIAELALADLNAQRIAERDFSAEPEPPEDEEPERTPVLAYDNRTRSAIQAVLGGGLAVVGGDLVSHERWYWAVLTVFVVFLGASSAGATLVKSARRVVGTVVGIFAGALCALVVAENVPATIVLILLCVFGMVFFARTSQIAMTFFITTMLGLLYSLLGTFSIDVLGVRLAETAVGAAAGVLAAVVILPVRTRAVMLDDVGTALEDLREYVTQTHGLLAGVDNVNVIELSRTLDRDVEQVRTVVEPLTHPISLRAARRDYGWYVVDTLDAVAFRARHIAARAQPGLLALDDRLDAVTTRIGANIDTVLAAVRSPGSAGHLEPPPGDDGVRPDDEPATRVVLASFAKLDEAVGALGKAFGVAPGPGSIGTGEATHPPRAETGG</sequence>
<dbReference type="GO" id="GO:0005886">
    <property type="term" value="C:plasma membrane"/>
    <property type="evidence" value="ECO:0007669"/>
    <property type="project" value="UniProtKB-SubCell"/>
</dbReference>
<evidence type="ECO:0000256" key="4">
    <source>
        <dbReference type="ARBA" id="ARBA00022989"/>
    </source>
</evidence>
<feature type="transmembrane region" description="Helical" evidence="8">
    <location>
        <begin position="443"/>
        <end position="459"/>
    </location>
</feature>
<gene>
    <name evidence="10" type="ORF">FHS23_001943</name>
</gene>
<keyword evidence="3 8" id="KW-0812">Transmembrane</keyword>
<dbReference type="InterPro" id="IPR049453">
    <property type="entry name" value="Memb_transporter_dom"/>
</dbReference>
<comment type="caution">
    <text evidence="10">The sequence shown here is derived from an EMBL/GenBank/DDBJ whole genome shotgun (WGS) entry which is preliminary data.</text>
</comment>
<dbReference type="PANTHER" id="PTHR30509:SF9">
    <property type="entry name" value="MULTIDRUG RESISTANCE PROTEIN MDTO"/>
    <property type="match status" value="1"/>
</dbReference>
<feature type="region of interest" description="Disordered" evidence="7">
    <location>
        <begin position="637"/>
        <end position="657"/>
    </location>
</feature>
<feature type="region of interest" description="Disordered" evidence="7">
    <location>
        <begin position="685"/>
        <end position="705"/>
    </location>
</feature>
<feature type="transmembrane region" description="Helical" evidence="8">
    <location>
        <begin position="420"/>
        <end position="437"/>
    </location>
</feature>
<feature type="transmembrane region" description="Helical" evidence="8">
    <location>
        <begin position="26"/>
        <end position="43"/>
    </location>
</feature>
<keyword evidence="5 8" id="KW-0472">Membrane</keyword>
<dbReference type="RefSeq" id="WP_183651906.1">
    <property type="nucleotide sequence ID" value="NZ_JACHWU010000002.1"/>
</dbReference>
<evidence type="ECO:0000313" key="10">
    <source>
        <dbReference type="EMBL" id="MBB3050920.1"/>
    </source>
</evidence>
<dbReference type="AlphaFoldDB" id="A0A839S1J8"/>
<evidence type="ECO:0000256" key="3">
    <source>
        <dbReference type="ARBA" id="ARBA00022692"/>
    </source>
</evidence>
<evidence type="ECO:0000256" key="1">
    <source>
        <dbReference type="ARBA" id="ARBA00004651"/>
    </source>
</evidence>
<evidence type="ECO:0000313" key="11">
    <source>
        <dbReference type="Proteomes" id="UP000550714"/>
    </source>
</evidence>
<proteinExistence type="inferred from homology"/>
<dbReference type="PANTHER" id="PTHR30509">
    <property type="entry name" value="P-HYDROXYBENZOIC ACID EFFLUX PUMP SUBUNIT-RELATED"/>
    <property type="match status" value="1"/>
</dbReference>